<evidence type="ECO:0000256" key="2">
    <source>
        <dbReference type="ARBA" id="ARBA00006027"/>
    </source>
</evidence>
<organism evidence="10 11">
    <name type="scientific">Kalanchoe fedtschenkoi</name>
    <name type="common">Lavender scallops</name>
    <name type="synonym">South American air plant</name>
    <dbReference type="NCBI Taxonomy" id="63787"/>
    <lineage>
        <taxon>Eukaryota</taxon>
        <taxon>Viridiplantae</taxon>
        <taxon>Streptophyta</taxon>
        <taxon>Embryophyta</taxon>
        <taxon>Tracheophyta</taxon>
        <taxon>Spermatophyta</taxon>
        <taxon>Magnoliopsida</taxon>
        <taxon>eudicotyledons</taxon>
        <taxon>Gunneridae</taxon>
        <taxon>Pentapetalae</taxon>
        <taxon>Saxifragales</taxon>
        <taxon>Crassulaceae</taxon>
        <taxon>Kalanchoe</taxon>
    </lineage>
</organism>
<dbReference type="InterPro" id="IPR000070">
    <property type="entry name" value="Pectinesterase_cat"/>
</dbReference>
<evidence type="ECO:0000256" key="1">
    <source>
        <dbReference type="ARBA" id="ARBA00005184"/>
    </source>
</evidence>
<comment type="catalytic activity">
    <reaction evidence="7">
        <text>[(1-&gt;4)-alpha-D-galacturonosyl methyl ester](n) + n H2O = [(1-&gt;4)-alpha-D-galacturonosyl](n) + n methanol + n H(+)</text>
        <dbReference type="Rhea" id="RHEA:22380"/>
        <dbReference type="Rhea" id="RHEA-COMP:14570"/>
        <dbReference type="Rhea" id="RHEA-COMP:14573"/>
        <dbReference type="ChEBI" id="CHEBI:15377"/>
        <dbReference type="ChEBI" id="CHEBI:15378"/>
        <dbReference type="ChEBI" id="CHEBI:17790"/>
        <dbReference type="ChEBI" id="CHEBI:140522"/>
        <dbReference type="ChEBI" id="CHEBI:140523"/>
        <dbReference type="EC" id="3.1.1.11"/>
    </reaction>
</comment>
<dbReference type="Pfam" id="PF01095">
    <property type="entry name" value="Pectinesterase"/>
    <property type="match status" value="1"/>
</dbReference>
<keyword evidence="8" id="KW-0812">Transmembrane</keyword>
<feature type="transmembrane region" description="Helical" evidence="8">
    <location>
        <begin position="26"/>
        <end position="50"/>
    </location>
</feature>
<comment type="similarity">
    <text evidence="3">In the C-terminal section; belongs to the pectinesterase family.</text>
</comment>
<dbReference type="EnsemblPlants" id="Kaladp0472s0004.1.v1.1">
    <property type="protein sequence ID" value="Kaladp0472s0004.1.v1.1"/>
    <property type="gene ID" value="Kaladp0472s0004.v1.1"/>
</dbReference>
<proteinExistence type="inferred from homology"/>
<evidence type="ECO:0000256" key="6">
    <source>
        <dbReference type="PROSITE-ProRule" id="PRU10040"/>
    </source>
</evidence>
<dbReference type="GO" id="GO:0004857">
    <property type="term" value="F:enzyme inhibitor activity"/>
    <property type="evidence" value="ECO:0007669"/>
    <property type="project" value="InterPro"/>
</dbReference>
<dbReference type="Pfam" id="PF04043">
    <property type="entry name" value="PMEI"/>
    <property type="match status" value="1"/>
</dbReference>
<dbReference type="OMA" id="IRAICNV"/>
<dbReference type="InterPro" id="IPR012334">
    <property type="entry name" value="Pectin_lyas_fold"/>
</dbReference>
<keyword evidence="8" id="KW-0472">Membrane</keyword>
<keyword evidence="8" id="KW-1133">Transmembrane helix</keyword>
<evidence type="ECO:0000313" key="11">
    <source>
        <dbReference type="Proteomes" id="UP000594263"/>
    </source>
</evidence>
<name>A0A7N1A634_KALFE</name>
<dbReference type="FunFam" id="2.160.20.10:FF:000001">
    <property type="entry name" value="Pectinesterase"/>
    <property type="match status" value="1"/>
</dbReference>
<dbReference type="PROSITE" id="PS00503">
    <property type="entry name" value="PECTINESTERASE_2"/>
    <property type="match status" value="1"/>
</dbReference>
<feature type="domain" description="Pectinesterase inhibitor" evidence="9">
    <location>
        <begin position="66"/>
        <end position="228"/>
    </location>
</feature>
<feature type="active site" evidence="6">
    <location>
        <position position="425"/>
    </location>
</feature>
<comment type="pathway">
    <text evidence="1 7">Glycan metabolism; pectin degradation; 2-dehydro-3-deoxy-D-gluconate from pectin: step 1/5.</text>
</comment>
<accession>A0A7N1A634</accession>
<evidence type="ECO:0000256" key="5">
    <source>
        <dbReference type="ARBA" id="ARBA00023085"/>
    </source>
</evidence>
<dbReference type="GO" id="GO:0045490">
    <property type="term" value="P:pectin catabolic process"/>
    <property type="evidence" value="ECO:0007669"/>
    <property type="project" value="UniProtKB-UniRule"/>
</dbReference>
<dbReference type="Gramene" id="Kaladp0472s0004.1.v1.1">
    <property type="protein sequence ID" value="Kaladp0472s0004.1.v1.1"/>
    <property type="gene ID" value="Kaladp0472s0004.v1.1"/>
</dbReference>
<dbReference type="AlphaFoldDB" id="A0A7N1A634"/>
<dbReference type="GO" id="GO:0042545">
    <property type="term" value="P:cell wall modification"/>
    <property type="evidence" value="ECO:0007669"/>
    <property type="project" value="UniProtKB-UniRule"/>
</dbReference>
<dbReference type="InterPro" id="IPR033131">
    <property type="entry name" value="Pectinesterase_Asp_AS"/>
</dbReference>
<dbReference type="SMART" id="SM00856">
    <property type="entry name" value="PMEI"/>
    <property type="match status" value="1"/>
</dbReference>
<dbReference type="Proteomes" id="UP000594263">
    <property type="component" value="Unplaced"/>
</dbReference>
<dbReference type="InterPro" id="IPR035513">
    <property type="entry name" value="Invertase/methylesterase_inhib"/>
</dbReference>
<reference evidence="10" key="1">
    <citation type="submission" date="2021-01" db="UniProtKB">
        <authorList>
            <consortium name="EnsemblPlants"/>
        </authorList>
    </citation>
    <scope>IDENTIFICATION</scope>
</reference>
<comment type="similarity">
    <text evidence="2">In the N-terminal section; belongs to the PMEI family.</text>
</comment>
<dbReference type="SUPFAM" id="SSF51126">
    <property type="entry name" value="Pectin lyase-like"/>
    <property type="match status" value="1"/>
</dbReference>
<keyword evidence="11" id="KW-1185">Reference proteome</keyword>
<dbReference type="InterPro" id="IPR011050">
    <property type="entry name" value="Pectin_lyase_fold/virulence"/>
</dbReference>
<dbReference type="SUPFAM" id="SSF101148">
    <property type="entry name" value="Plant invertase/pectin methylesterase inhibitor"/>
    <property type="match status" value="1"/>
</dbReference>
<keyword evidence="4 7" id="KW-0378">Hydrolase</keyword>
<evidence type="ECO:0000313" key="10">
    <source>
        <dbReference type="EnsemblPlants" id="Kaladp0472s0004.1.v1.1"/>
    </source>
</evidence>
<evidence type="ECO:0000256" key="4">
    <source>
        <dbReference type="ARBA" id="ARBA00022801"/>
    </source>
</evidence>
<keyword evidence="5 7" id="KW-0063">Aspartyl esterase</keyword>
<dbReference type="Gene3D" id="2.160.20.10">
    <property type="entry name" value="Single-stranded right-handed beta-helix, Pectin lyase-like"/>
    <property type="match status" value="1"/>
</dbReference>
<dbReference type="NCBIfam" id="TIGR01614">
    <property type="entry name" value="PME_inhib"/>
    <property type="match status" value="1"/>
</dbReference>
<dbReference type="CDD" id="cd15798">
    <property type="entry name" value="PMEI-like_3"/>
    <property type="match status" value="1"/>
</dbReference>
<sequence>MDSSNSNSKAEHVTEEKCGKKYSRKVITISLLSFSFLLLLLIAGIIAGVLTPTRRKKSTTPAPQPTTDQSIVYICSVTQYPESCNWSLSSYFHSFNSSNSEPLGIKNLVKLSIQVSLEELTNLSTNLTSDEKFNINDQANPALGKALNNCRILIKDAVEHIQMSLSSAALQSLTSHMNDIRTWLSTAVTSQEACTDGLSESTNQSTLLYSFTESIRYSKEFTSNSLAIVSNLLTLIPRSDVPKRKLLQSSTSDPNGELPMWMNNRRLIGYESPEPDLVVARDGSGDFETISEAVKAIPKMKKKRFSIYVKRGEYVENVEVHSDQWNVLMYGDGMYATVVSGSLNFDDGTPTYSTATFGVSGRGFVAKDMGFRNTAGPKKHQAVAVRSSSDQSVFFRCSFDAYQDTLFALSNRQFYRDCVVIGTIDFIFGNAAVVFQNCSIRVRQPLPGQFNAVTAQGRTDPNQNTGTSVHKCSVAGYDEELTARTYLGRPWKNYSRAVVMSTEIGGVVDPMGWAEWVPGRDPPETIFYAEDGNMGAGSSVGQRVRWRGYKSKMSGKEREAFSVKSFIQGDEWLPETGVTYE</sequence>
<evidence type="ECO:0000256" key="8">
    <source>
        <dbReference type="SAM" id="Phobius"/>
    </source>
</evidence>
<dbReference type="EC" id="3.1.1.11" evidence="7"/>
<evidence type="ECO:0000256" key="7">
    <source>
        <dbReference type="RuleBase" id="RU000589"/>
    </source>
</evidence>
<dbReference type="PANTHER" id="PTHR31707">
    <property type="entry name" value="PECTINESTERASE"/>
    <property type="match status" value="1"/>
</dbReference>
<dbReference type="Gene3D" id="1.20.140.40">
    <property type="entry name" value="Invertase/pectin methylesterase inhibitor family protein"/>
    <property type="match status" value="1"/>
</dbReference>
<dbReference type="InterPro" id="IPR006501">
    <property type="entry name" value="Pectinesterase_inhib_dom"/>
</dbReference>
<dbReference type="UniPathway" id="UPA00545">
    <property type="reaction ID" value="UER00823"/>
</dbReference>
<protein>
    <recommendedName>
        <fullName evidence="7">Pectinesterase</fullName>
        <ecNumber evidence="7">3.1.1.11</ecNumber>
    </recommendedName>
</protein>
<evidence type="ECO:0000259" key="9">
    <source>
        <dbReference type="SMART" id="SM00856"/>
    </source>
</evidence>
<evidence type="ECO:0000256" key="3">
    <source>
        <dbReference type="ARBA" id="ARBA00007786"/>
    </source>
</evidence>
<dbReference type="GO" id="GO:0030599">
    <property type="term" value="F:pectinesterase activity"/>
    <property type="evidence" value="ECO:0007669"/>
    <property type="project" value="UniProtKB-UniRule"/>
</dbReference>